<dbReference type="EMBL" id="MK330868">
    <property type="protein sequence ID" value="QBK46659.1"/>
    <property type="molecule type" value="Genomic_DNA"/>
</dbReference>
<name>A0A481XSG5_KLEPN</name>
<reference evidence="2" key="1">
    <citation type="submission" date="2018-12" db="EMBL/GenBank/DDBJ databases">
        <title>Small plasmid IncQ1 carrying blaKPC-2 in Klebsiella pneumoniae isolates.</title>
        <authorList>
            <person name="Campos P.A."/>
            <person name="Araujo B.F."/>
            <person name="Dias V.L."/>
            <person name="Cerdeira L.T."/>
            <person name="Ferreira M.L."/>
            <person name="Machado L.G."/>
            <person name="Lincopan N."/>
            <person name="Gontijo-Filho P.P."/>
            <person name="Ribas R.M."/>
        </authorList>
    </citation>
    <scope>NUCLEOTIDE SEQUENCE</scope>
    <source>
        <strain evidence="2">KPC05</strain>
        <plasmid evidence="2">pKPC05</plasmid>
    </source>
</reference>
<dbReference type="AlphaFoldDB" id="A0A481XSG5"/>
<feature type="region of interest" description="Disordered" evidence="1">
    <location>
        <begin position="1"/>
        <end position="21"/>
    </location>
</feature>
<feature type="compositionally biased region" description="Basic residues" evidence="1">
    <location>
        <begin position="10"/>
        <end position="21"/>
    </location>
</feature>
<geneLocation type="plasmid" evidence="2">
    <name>pKPC05</name>
</geneLocation>
<keyword evidence="2" id="KW-0614">Plasmid</keyword>
<organism evidence="2">
    <name type="scientific">Klebsiella pneumoniae</name>
    <dbReference type="NCBI Taxonomy" id="573"/>
    <lineage>
        <taxon>Bacteria</taxon>
        <taxon>Pseudomonadati</taxon>
        <taxon>Pseudomonadota</taxon>
        <taxon>Gammaproteobacteria</taxon>
        <taxon>Enterobacterales</taxon>
        <taxon>Enterobacteriaceae</taxon>
        <taxon>Klebsiella/Raoultella group</taxon>
        <taxon>Klebsiella</taxon>
        <taxon>Klebsiella pneumoniae complex</taxon>
    </lineage>
</organism>
<gene>
    <name evidence="2" type="ORF">pKPC05012</name>
</gene>
<protein>
    <submittedName>
        <fullName evidence="2">Uncharacterized protein</fullName>
    </submittedName>
</protein>
<evidence type="ECO:0000313" key="2">
    <source>
        <dbReference type="EMBL" id="QBK46659.1"/>
    </source>
</evidence>
<proteinExistence type="predicted"/>
<evidence type="ECO:0000256" key="1">
    <source>
        <dbReference type="SAM" id="MobiDB-lite"/>
    </source>
</evidence>
<sequence>MGGVPDARLRRTSTGHHSRKTKHGMACRCLTVLYFPFSLSTPGRSEKAPAREMHPSNHAGYRAVISRNMGFFRASLALR</sequence>
<accession>A0A481XSG5</accession>